<keyword evidence="4 8" id="KW-1133">Transmembrane helix</keyword>
<evidence type="ECO:0000256" key="1">
    <source>
        <dbReference type="ARBA" id="ARBA00004651"/>
    </source>
</evidence>
<evidence type="ECO:0000256" key="4">
    <source>
        <dbReference type="ARBA" id="ARBA00022989"/>
    </source>
</evidence>
<proteinExistence type="predicted"/>
<keyword evidence="6" id="KW-0675">Receptor</keyword>
<name>A0A9P0KPA8_ACAOB</name>
<dbReference type="OrthoDB" id="6506757at2759"/>
<evidence type="ECO:0000256" key="2">
    <source>
        <dbReference type="ARBA" id="ARBA00022475"/>
    </source>
</evidence>
<keyword evidence="3 8" id="KW-0812">Transmembrane</keyword>
<keyword evidence="7" id="KW-0325">Glycoprotein</keyword>
<evidence type="ECO:0000256" key="8">
    <source>
        <dbReference type="SAM" id="Phobius"/>
    </source>
</evidence>
<sequence>MHLCLLTILQTVVSPMTSVKITNTSISLSGCLLEIGQRYFKEQNSVMFSLPKNLTVGAENVYEIVIQELMTMDKWSFVIKNTGKDYNDVFQNLAFERISNFIFFVRDVERDVVSREYSLNSQGYYVIVLITAADAWKNINTIVKLMWEQHLTNGVILLPSQNSSQTFDIYTWYPFTSEYCAEPPKRIEMLDTCSYGIFTKNKTILDNHLPTSLNNCTIKAGYTNVPPYVINMKNRSLHYKDYPHAKYGIEVNLLNLLAKKFQFSVSYFKAYDSGEIYMNGTAAGNLLSLKRGNIDVALGCYVVTAPRSFYFDATDSFYQDDLVWCLPRYPIVTNNLDNLSVDGTSLLAIFGMTVLLTCITWIFGIQASRKYGIFKAIFQVYCSLIGVPFMYQIRHPSLRFVLINSVVFGFYVSIILQTFLIFKLANFAYEEKYQTLEDVYRYNLTTYFQPNIIRYFEGVDYEMVKDKWIECQDYKNCLKNVTIRRNAAICGTHTIIKHIAGKTVSKDHEPLLHCMDKITSLPMNMLFKRGFSITEPINLLITRIHSVGLLSKWVKEAKLGVKPRVMPNITLRIENDPILRYHQLLPVFKCFVMSLVVSVLIFLGELILHKMTTHQEFYIE</sequence>
<dbReference type="SUPFAM" id="SSF53850">
    <property type="entry name" value="Periplasmic binding protein-like II"/>
    <property type="match status" value="1"/>
</dbReference>
<evidence type="ECO:0000313" key="11">
    <source>
        <dbReference type="Proteomes" id="UP001152888"/>
    </source>
</evidence>
<feature type="signal peptide" evidence="9">
    <location>
        <begin position="1"/>
        <end position="18"/>
    </location>
</feature>
<dbReference type="Proteomes" id="UP001152888">
    <property type="component" value="Unassembled WGS sequence"/>
</dbReference>
<feature type="transmembrane region" description="Helical" evidence="8">
    <location>
        <begin position="376"/>
        <end position="394"/>
    </location>
</feature>
<dbReference type="Gene3D" id="3.40.190.10">
    <property type="entry name" value="Periplasmic binding protein-like II"/>
    <property type="match status" value="1"/>
</dbReference>
<comment type="caution">
    <text evidence="10">The sequence shown here is derived from an EMBL/GenBank/DDBJ whole genome shotgun (WGS) entry which is preliminary data.</text>
</comment>
<keyword evidence="9" id="KW-0732">Signal</keyword>
<evidence type="ECO:0000256" key="7">
    <source>
        <dbReference type="ARBA" id="ARBA00023180"/>
    </source>
</evidence>
<dbReference type="InterPro" id="IPR052192">
    <property type="entry name" value="Insect_Ionotropic_Sensory_Rcpt"/>
</dbReference>
<evidence type="ECO:0000256" key="6">
    <source>
        <dbReference type="ARBA" id="ARBA00023170"/>
    </source>
</evidence>
<feature type="chain" id="PRO_5040506716" evidence="9">
    <location>
        <begin position="19"/>
        <end position="620"/>
    </location>
</feature>
<dbReference type="PANTHER" id="PTHR42643">
    <property type="entry name" value="IONOTROPIC RECEPTOR 20A-RELATED"/>
    <property type="match status" value="1"/>
</dbReference>
<evidence type="ECO:0000256" key="3">
    <source>
        <dbReference type="ARBA" id="ARBA00022692"/>
    </source>
</evidence>
<feature type="transmembrane region" description="Helical" evidence="8">
    <location>
        <begin position="400"/>
        <end position="422"/>
    </location>
</feature>
<reference evidence="10" key="1">
    <citation type="submission" date="2022-03" db="EMBL/GenBank/DDBJ databases">
        <authorList>
            <person name="Sayadi A."/>
        </authorList>
    </citation>
    <scope>NUCLEOTIDE SEQUENCE</scope>
</reference>
<evidence type="ECO:0000256" key="5">
    <source>
        <dbReference type="ARBA" id="ARBA00023136"/>
    </source>
</evidence>
<evidence type="ECO:0000313" key="10">
    <source>
        <dbReference type="EMBL" id="CAH1975570.1"/>
    </source>
</evidence>
<feature type="transmembrane region" description="Helical" evidence="8">
    <location>
        <begin position="345"/>
        <end position="364"/>
    </location>
</feature>
<keyword evidence="5 8" id="KW-0472">Membrane</keyword>
<evidence type="ECO:0000256" key="9">
    <source>
        <dbReference type="SAM" id="SignalP"/>
    </source>
</evidence>
<comment type="subcellular location">
    <subcellularLocation>
        <location evidence="1">Cell membrane</location>
        <topology evidence="1">Multi-pass membrane protein</topology>
    </subcellularLocation>
</comment>
<dbReference type="AlphaFoldDB" id="A0A9P0KPA8"/>
<gene>
    <name evidence="10" type="ORF">ACAOBT_LOCUS11664</name>
</gene>
<keyword evidence="2" id="KW-1003">Cell membrane</keyword>
<dbReference type="PANTHER" id="PTHR42643:SF30">
    <property type="entry name" value="IONOTROPIC RECEPTOR 40A-RELATED"/>
    <property type="match status" value="1"/>
</dbReference>
<protein>
    <submittedName>
        <fullName evidence="10">Uncharacterized protein</fullName>
    </submittedName>
</protein>
<feature type="transmembrane region" description="Helical" evidence="8">
    <location>
        <begin position="587"/>
        <end position="608"/>
    </location>
</feature>
<dbReference type="GO" id="GO:0005886">
    <property type="term" value="C:plasma membrane"/>
    <property type="evidence" value="ECO:0007669"/>
    <property type="project" value="UniProtKB-SubCell"/>
</dbReference>
<keyword evidence="11" id="KW-1185">Reference proteome</keyword>
<accession>A0A9P0KPA8</accession>
<dbReference type="EMBL" id="CAKOFQ010006837">
    <property type="protein sequence ID" value="CAH1975570.1"/>
    <property type="molecule type" value="Genomic_DNA"/>
</dbReference>
<organism evidence="10 11">
    <name type="scientific">Acanthoscelides obtectus</name>
    <name type="common">Bean weevil</name>
    <name type="synonym">Bruchus obtectus</name>
    <dbReference type="NCBI Taxonomy" id="200917"/>
    <lineage>
        <taxon>Eukaryota</taxon>
        <taxon>Metazoa</taxon>
        <taxon>Ecdysozoa</taxon>
        <taxon>Arthropoda</taxon>
        <taxon>Hexapoda</taxon>
        <taxon>Insecta</taxon>
        <taxon>Pterygota</taxon>
        <taxon>Neoptera</taxon>
        <taxon>Endopterygota</taxon>
        <taxon>Coleoptera</taxon>
        <taxon>Polyphaga</taxon>
        <taxon>Cucujiformia</taxon>
        <taxon>Chrysomeloidea</taxon>
        <taxon>Chrysomelidae</taxon>
        <taxon>Bruchinae</taxon>
        <taxon>Bruchini</taxon>
        <taxon>Acanthoscelides</taxon>
    </lineage>
</organism>